<dbReference type="Proteomes" id="UP000059574">
    <property type="component" value="Chromosome"/>
</dbReference>
<reference evidence="2" key="1">
    <citation type="submission" date="2015-11" db="EMBL/GenBank/DDBJ databases">
        <authorList>
            <person name="Kumar R."/>
            <person name="Singh D."/>
            <person name="Swarnkar M.K."/>
            <person name="Singh A.K."/>
            <person name="Kumar S."/>
        </authorList>
    </citation>
    <scope>NUCLEOTIDE SEQUENCE [LARGE SCALE GENOMIC DNA]</scope>
    <source>
        <strain evidence="2">ERGS4:06</strain>
    </source>
</reference>
<organism evidence="1 2">
    <name type="scientific">Arthrobacter alpinus</name>
    <dbReference type="NCBI Taxonomy" id="656366"/>
    <lineage>
        <taxon>Bacteria</taxon>
        <taxon>Bacillati</taxon>
        <taxon>Actinomycetota</taxon>
        <taxon>Actinomycetes</taxon>
        <taxon>Micrococcales</taxon>
        <taxon>Micrococcaceae</taxon>
        <taxon>Arthrobacter</taxon>
    </lineage>
</organism>
<sequence length="449" mass="50343">MIIGGVTSAMVTKIVTAEKTYDRKLLESKPDNWRKIIDLLQEPDLMAVIVTLTAKNYEQIDSEEYAAVASKLLEKVSSVPHLVLIHEAVLGGARSMTGSDEESWDGVTWNDTAARQHFGDIDEALRLRVNNRVTEAGIRPVTYKRNLDISALASNFLDDSQNNLMFRIYIPSGKLFEEESSEILSMFHNWLLQVRGRNIRRGGYQTAKGRVVEFFAEDNTQQHTWSEELETFTQFISIIDNTTAATTMIQGLGIDQAMASALVSTYSKKLKRIQLDAKHEREQVTQKINASLRMNQLQTRQALESDLLEYASDASSDLLERMLDQLIPASPEVIPLPARLSQPHQLPLQINQQFFNNVEGVVAQHISGNITNNAVPAELMSLIQRFGNEEAQALTEATQELADTNAPPNRRIQAKQFLKAFTMKLADKVTDVGITIAQKWLEQQTGISS</sequence>
<dbReference type="EMBL" id="CP013200">
    <property type="protein sequence ID" value="ALO66701.1"/>
    <property type="molecule type" value="Genomic_DNA"/>
</dbReference>
<reference evidence="1 2" key="2">
    <citation type="journal article" date="2016" name="J. Biotechnol.">
        <title>Complete genome sequence of Arthrobacter alpinus ERGS4:06, a yellow pigmented bacterium tolerant to cold and radiations isolated from Sikkim Himalaya.</title>
        <authorList>
            <person name="Kumar R."/>
            <person name="Singh D."/>
            <person name="Swarnkar M.K."/>
            <person name="Singh A.K."/>
            <person name="Kumar S."/>
        </authorList>
    </citation>
    <scope>NUCLEOTIDE SEQUENCE [LARGE SCALE GENOMIC DNA]</scope>
    <source>
        <strain evidence="1 2">ERGS4:06</strain>
    </source>
</reference>
<protein>
    <submittedName>
        <fullName evidence="1">Uncharacterized protein</fullName>
    </submittedName>
</protein>
<dbReference type="AlphaFoldDB" id="A0A0S2LZ01"/>
<name>A0A0S2LZ01_9MICC</name>
<accession>A0A0S2LZ01</accession>
<evidence type="ECO:0000313" key="1">
    <source>
        <dbReference type="EMBL" id="ALO66701.1"/>
    </source>
</evidence>
<proteinExistence type="predicted"/>
<evidence type="ECO:0000313" key="2">
    <source>
        <dbReference type="Proteomes" id="UP000059574"/>
    </source>
</evidence>
<gene>
    <name evidence="1" type="ORF">AS189_09580</name>
</gene>